<feature type="region of interest" description="Disordered" evidence="1">
    <location>
        <begin position="46"/>
        <end position="70"/>
    </location>
</feature>
<evidence type="ECO:0000256" key="1">
    <source>
        <dbReference type="SAM" id="MobiDB-lite"/>
    </source>
</evidence>
<dbReference type="AlphaFoldDB" id="H0QID2"/>
<proteinExistence type="predicted"/>
<reference evidence="2 3" key="1">
    <citation type="submission" date="2011-12" db="EMBL/GenBank/DDBJ databases">
        <title>Whole genome shotgun sequence of Arthrobacter globiformis NBRC 12137.</title>
        <authorList>
            <person name="Miyazawa S."/>
            <person name="Hosoyama A."/>
            <person name="Tsuchikane K."/>
            <person name="Katsumata H."/>
            <person name="Yamazaki S."/>
            <person name="Fujita N."/>
        </authorList>
    </citation>
    <scope>NUCLEOTIDE SEQUENCE [LARGE SCALE GENOMIC DNA]</scope>
    <source>
        <strain evidence="2 3">NBRC 12137</strain>
    </source>
</reference>
<sequence>MTTSDHGNRKNHPWEGIDLAIYEKHMSDAGVGQLQLLHRITGEQLSAYPSVRTRPPPSGSWVSPAETDWT</sequence>
<protein>
    <submittedName>
        <fullName evidence="2">Uncharacterized protein</fullName>
    </submittedName>
</protein>
<name>H0QID2_ARTG1</name>
<gene>
    <name evidence="2" type="ORF">ARGLB_020_00030</name>
</gene>
<dbReference type="Proteomes" id="UP000003828">
    <property type="component" value="Unassembled WGS sequence"/>
</dbReference>
<organism evidence="2 3">
    <name type="scientific">Arthrobacter globiformis (strain ATCC 8010 / DSM 20124 / JCM 1332 / NBRC 12137 / NCIMB 8907 / NRRL B-2979 / 168)</name>
    <dbReference type="NCBI Taxonomy" id="1077972"/>
    <lineage>
        <taxon>Bacteria</taxon>
        <taxon>Bacillati</taxon>
        <taxon>Actinomycetota</taxon>
        <taxon>Actinomycetes</taxon>
        <taxon>Micrococcales</taxon>
        <taxon>Micrococcaceae</taxon>
        <taxon>Arthrobacter</taxon>
    </lineage>
</organism>
<evidence type="ECO:0000313" key="3">
    <source>
        <dbReference type="Proteomes" id="UP000003828"/>
    </source>
</evidence>
<dbReference type="EMBL" id="BAEG01000020">
    <property type="protein sequence ID" value="GAB12583.1"/>
    <property type="molecule type" value="Genomic_DNA"/>
</dbReference>
<keyword evidence="3" id="KW-1185">Reference proteome</keyword>
<accession>H0QID2</accession>
<dbReference type="STRING" id="1077972.ARGLB_020_00030"/>
<comment type="caution">
    <text evidence="2">The sequence shown here is derived from an EMBL/GenBank/DDBJ whole genome shotgun (WGS) entry which is preliminary data.</text>
</comment>
<evidence type="ECO:0000313" key="2">
    <source>
        <dbReference type="EMBL" id="GAB12583.1"/>
    </source>
</evidence>